<dbReference type="AlphaFoldDB" id="A0A2N9FHI0"/>
<protein>
    <submittedName>
        <fullName evidence="1">Uncharacterized protein</fullName>
    </submittedName>
</protein>
<name>A0A2N9FHI0_FAGSY</name>
<proteinExistence type="predicted"/>
<organism evidence="1">
    <name type="scientific">Fagus sylvatica</name>
    <name type="common">Beechnut</name>
    <dbReference type="NCBI Taxonomy" id="28930"/>
    <lineage>
        <taxon>Eukaryota</taxon>
        <taxon>Viridiplantae</taxon>
        <taxon>Streptophyta</taxon>
        <taxon>Embryophyta</taxon>
        <taxon>Tracheophyta</taxon>
        <taxon>Spermatophyta</taxon>
        <taxon>Magnoliopsida</taxon>
        <taxon>eudicotyledons</taxon>
        <taxon>Gunneridae</taxon>
        <taxon>Pentapetalae</taxon>
        <taxon>rosids</taxon>
        <taxon>fabids</taxon>
        <taxon>Fagales</taxon>
        <taxon>Fagaceae</taxon>
        <taxon>Fagus</taxon>
    </lineage>
</organism>
<gene>
    <name evidence="1" type="ORF">FSB_LOCUS14352</name>
</gene>
<evidence type="ECO:0000313" key="1">
    <source>
        <dbReference type="EMBL" id="SPC86470.1"/>
    </source>
</evidence>
<reference evidence="1" key="1">
    <citation type="submission" date="2018-02" db="EMBL/GenBank/DDBJ databases">
        <authorList>
            <person name="Cohen D.B."/>
            <person name="Kent A.D."/>
        </authorList>
    </citation>
    <scope>NUCLEOTIDE SEQUENCE</scope>
</reference>
<dbReference type="EMBL" id="OIVN01000853">
    <property type="protein sequence ID" value="SPC86470.1"/>
    <property type="molecule type" value="Genomic_DNA"/>
</dbReference>
<sequence>MLGSIYRATFFSCKCAMNSFIEDCPTLDESLGFVRDEMIKILIPINKAQQRLSPCSFNEFGWTITGRASRGLCSAEIINIPTILINALGILESLLNARRAAYATIPVISALISMDIYMGLSPTKYSLSSAFLMGLYSENNSSHNSPSERITVVQESVILLGFPDADDTFLTRVEVPIHFSEDLFRSLLSLWSLFLFCVLCRMLTFANHHYKTPSDSSLVWT</sequence>
<accession>A0A2N9FHI0</accession>